<proteinExistence type="predicted"/>
<evidence type="ECO:0000256" key="1">
    <source>
        <dbReference type="ARBA" id="ARBA00022703"/>
    </source>
</evidence>
<dbReference type="EMBL" id="JAIZAY010000015">
    <property type="protein sequence ID" value="KAJ8028330.1"/>
    <property type="molecule type" value="Genomic_DNA"/>
</dbReference>
<comment type="caution">
    <text evidence="3">The sequence shown here is derived from an EMBL/GenBank/DDBJ whole genome shotgun (WGS) entry which is preliminary data.</text>
</comment>
<dbReference type="GO" id="GO:0006915">
    <property type="term" value="P:apoptotic process"/>
    <property type="evidence" value="ECO:0007669"/>
    <property type="project" value="UniProtKB-KW"/>
</dbReference>
<dbReference type="Proteomes" id="UP001152320">
    <property type="component" value="Chromosome 15"/>
</dbReference>
<keyword evidence="1" id="KW-0053">Apoptosis</keyword>
<gene>
    <name evidence="3" type="ORF">HOLleu_30533</name>
</gene>
<feature type="domain" description="CIDE-N" evidence="2">
    <location>
        <begin position="59"/>
        <end position="111"/>
    </location>
</feature>
<evidence type="ECO:0000313" key="3">
    <source>
        <dbReference type="EMBL" id="KAJ8028330.1"/>
    </source>
</evidence>
<dbReference type="InterPro" id="IPR003508">
    <property type="entry name" value="CIDE-N_dom"/>
</dbReference>
<name>A0A9Q1BKI3_HOLLE</name>
<sequence length="205" mass="23323">MDSNRCFDSVLPRNEPLRARVARLKQRHEFITVVSFHHTGCFNILSTACLSNGSYQENIHIWTWDRKSRKAVSSAGFEELKQKGIVPKHSVNLAWKLVITLEDGTEIDDDNLGLVSEEPLIFGQPESFQLYTDDNGKFQGCYKTVNSAMTREPCRLLANINPQSGSKAKKGVKLEELKNRWKRSRILSGTFKLSSFGSLSFTFYQ</sequence>
<reference evidence="3" key="1">
    <citation type="submission" date="2021-10" db="EMBL/GenBank/DDBJ databases">
        <title>Tropical sea cucumber genome reveals ecological adaptation and Cuvierian tubules defense mechanism.</title>
        <authorList>
            <person name="Chen T."/>
        </authorList>
    </citation>
    <scope>NUCLEOTIDE SEQUENCE</scope>
    <source>
        <strain evidence="3">Nanhai2018</strain>
        <tissue evidence="3">Muscle</tissue>
    </source>
</reference>
<dbReference type="Pfam" id="PF02017">
    <property type="entry name" value="CIDE-N"/>
    <property type="match status" value="1"/>
</dbReference>
<dbReference type="AlphaFoldDB" id="A0A9Q1BKI3"/>
<accession>A0A9Q1BKI3</accession>
<evidence type="ECO:0000313" key="4">
    <source>
        <dbReference type="Proteomes" id="UP001152320"/>
    </source>
</evidence>
<organism evidence="3 4">
    <name type="scientific">Holothuria leucospilota</name>
    <name type="common">Black long sea cucumber</name>
    <name type="synonym">Mertensiothuria leucospilota</name>
    <dbReference type="NCBI Taxonomy" id="206669"/>
    <lineage>
        <taxon>Eukaryota</taxon>
        <taxon>Metazoa</taxon>
        <taxon>Echinodermata</taxon>
        <taxon>Eleutherozoa</taxon>
        <taxon>Echinozoa</taxon>
        <taxon>Holothuroidea</taxon>
        <taxon>Aspidochirotacea</taxon>
        <taxon>Aspidochirotida</taxon>
        <taxon>Holothuriidae</taxon>
        <taxon>Holothuria</taxon>
    </lineage>
</organism>
<keyword evidence="4" id="KW-1185">Reference proteome</keyword>
<evidence type="ECO:0000259" key="2">
    <source>
        <dbReference type="Pfam" id="PF02017"/>
    </source>
</evidence>
<protein>
    <recommendedName>
        <fullName evidence="2">CIDE-N domain-containing protein</fullName>
    </recommendedName>
</protein>
<dbReference type="Gene3D" id="3.10.20.10">
    <property type="match status" value="1"/>
</dbReference>